<protein>
    <submittedName>
        <fullName evidence="1">Uncharacterized protein</fullName>
    </submittedName>
</protein>
<name>A0AAE0HXX4_9PEZI</name>
<dbReference type="AlphaFoldDB" id="A0AAE0HXX4"/>
<sequence>MELNFSFSFLFSIFSLSDRPSCLPTYHRRCKHTEVAHDSHVLRTCIYLGFPQEGETTTTRKHRDMGSQTDRFLVHRHTHRPPWCQVSRTGGKGQSFRRDKGHTIHWKPLMSSHATFDVMQQGTDNAE</sequence>
<organism evidence="1 2">
    <name type="scientific">Apodospora peruviana</name>
    <dbReference type="NCBI Taxonomy" id="516989"/>
    <lineage>
        <taxon>Eukaryota</taxon>
        <taxon>Fungi</taxon>
        <taxon>Dikarya</taxon>
        <taxon>Ascomycota</taxon>
        <taxon>Pezizomycotina</taxon>
        <taxon>Sordariomycetes</taxon>
        <taxon>Sordariomycetidae</taxon>
        <taxon>Sordariales</taxon>
        <taxon>Lasiosphaeriaceae</taxon>
        <taxon>Apodospora</taxon>
    </lineage>
</organism>
<accession>A0AAE0HXX4</accession>
<reference evidence="1" key="2">
    <citation type="submission" date="2023-06" db="EMBL/GenBank/DDBJ databases">
        <authorList>
            <consortium name="Lawrence Berkeley National Laboratory"/>
            <person name="Haridas S."/>
            <person name="Hensen N."/>
            <person name="Bonometti L."/>
            <person name="Westerberg I."/>
            <person name="Brannstrom I.O."/>
            <person name="Guillou S."/>
            <person name="Cros-Aarteil S."/>
            <person name="Calhoun S."/>
            <person name="Kuo A."/>
            <person name="Mondo S."/>
            <person name="Pangilinan J."/>
            <person name="Riley R."/>
            <person name="Labutti K."/>
            <person name="Andreopoulos B."/>
            <person name="Lipzen A."/>
            <person name="Chen C."/>
            <person name="Yanf M."/>
            <person name="Daum C."/>
            <person name="Ng V."/>
            <person name="Clum A."/>
            <person name="Steindorff A."/>
            <person name="Ohm R."/>
            <person name="Martin F."/>
            <person name="Silar P."/>
            <person name="Natvig D."/>
            <person name="Lalanne C."/>
            <person name="Gautier V."/>
            <person name="Ament-Velasquez S.L."/>
            <person name="Kruys A."/>
            <person name="Hutchinson M.I."/>
            <person name="Powell A.J."/>
            <person name="Barry K."/>
            <person name="Miller A.N."/>
            <person name="Grigoriev I.V."/>
            <person name="Debuchy R."/>
            <person name="Gladieux P."/>
            <person name="Thoren M.H."/>
            <person name="Johannesson H."/>
        </authorList>
    </citation>
    <scope>NUCLEOTIDE SEQUENCE</scope>
    <source>
        <strain evidence="1">CBS 118394</strain>
    </source>
</reference>
<keyword evidence="2" id="KW-1185">Reference proteome</keyword>
<dbReference type="EMBL" id="JAUEDM010000006">
    <property type="protein sequence ID" value="KAK3314902.1"/>
    <property type="molecule type" value="Genomic_DNA"/>
</dbReference>
<evidence type="ECO:0000313" key="1">
    <source>
        <dbReference type="EMBL" id="KAK3314902.1"/>
    </source>
</evidence>
<comment type="caution">
    <text evidence="1">The sequence shown here is derived from an EMBL/GenBank/DDBJ whole genome shotgun (WGS) entry which is preliminary data.</text>
</comment>
<proteinExistence type="predicted"/>
<gene>
    <name evidence="1" type="ORF">B0H66DRAFT_563919</name>
</gene>
<evidence type="ECO:0000313" key="2">
    <source>
        <dbReference type="Proteomes" id="UP001283341"/>
    </source>
</evidence>
<reference evidence="1" key="1">
    <citation type="journal article" date="2023" name="Mol. Phylogenet. Evol.">
        <title>Genome-scale phylogeny and comparative genomics of the fungal order Sordariales.</title>
        <authorList>
            <person name="Hensen N."/>
            <person name="Bonometti L."/>
            <person name="Westerberg I."/>
            <person name="Brannstrom I.O."/>
            <person name="Guillou S."/>
            <person name="Cros-Aarteil S."/>
            <person name="Calhoun S."/>
            <person name="Haridas S."/>
            <person name="Kuo A."/>
            <person name="Mondo S."/>
            <person name="Pangilinan J."/>
            <person name="Riley R."/>
            <person name="LaButti K."/>
            <person name="Andreopoulos B."/>
            <person name="Lipzen A."/>
            <person name="Chen C."/>
            <person name="Yan M."/>
            <person name="Daum C."/>
            <person name="Ng V."/>
            <person name="Clum A."/>
            <person name="Steindorff A."/>
            <person name="Ohm R.A."/>
            <person name="Martin F."/>
            <person name="Silar P."/>
            <person name="Natvig D.O."/>
            <person name="Lalanne C."/>
            <person name="Gautier V."/>
            <person name="Ament-Velasquez S.L."/>
            <person name="Kruys A."/>
            <person name="Hutchinson M.I."/>
            <person name="Powell A.J."/>
            <person name="Barry K."/>
            <person name="Miller A.N."/>
            <person name="Grigoriev I.V."/>
            <person name="Debuchy R."/>
            <person name="Gladieux P."/>
            <person name="Hiltunen Thoren M."/>
            <person name="Johannesson H."/>
        </authorList>
    </citation>
    <scope>NUCLEOTIDE SEQUENCE</scope>
    <source>
        <strain evidence="1">CBS 118394</strain>
    </source>
</reference>
<dbReference type="Proteomes" id="UP001283341">
    <property type="component" value="Unassembled WGS sequence"/>
</dbReference>